<sequence length="81" mass="9659">WQNVYNKPSVKEYVEANFIPILIDVDKQPEIARRYNVTYYPTHYVENPNTNQIDGPFTGAHRLFEFIKKPRKFIQKNSSLQ</sequence>
<dbReference type="SUPFAM" id="SSF52833">
    <property type="entry name" value="Thioredoxin-like"/>
    <property type="match status" value="1"/>
</dbReference>
<dbReference type="AlphaFoldDB" id="X1M8X8"/>
<name>X1M8X8_9ZZZZ</name>
<dbReference type="Gene3D" id="3.40.30.10">
    <property type="entry name" value="Glutaredoxin"/>
    <property type="match status" value="1"/>
</dbReference>
<feature type="non-terminal residue" evidence="1">
    <location>
        <position position="1"/>
    </location>
</feature>
<protein>
    <recommendedName>
        <fullName evidence="2">Thioredoxin-like fold domain-containing protein</fullName>
    </recommendedName>
</protein>
<dbReference type="EMBL" id="BARV01011999">
    <property type="protein sequence ID" value="GAI14536.1"/>
    <property type="molecule type" value="Genomic_DNA"/>
</dbReference>
<organism evidence="1">
    <name type="scientific">marine sediment metagenome</name>
    <dbReference type="NCBI Taxonomy" id="412755"/>
    <lineage>
        <taxon>unclassified sequences</taxon>
        <taxon>metagenomes</taxon>
        <taxon>ecological metagenomes</taxon>
    </lineage>
</organism>
<gene>
    <name evidence="1" type="ORF">S06H3_22443</name>
</gene>
<proteinExistence type="predicted"/>
<evidence type="ECO:0008006" key="2">
    <source>
        <dbReference type="Google" id="ProtNLM"/>
    </source>
</evidence>
<reference evidence="1" key="1">
    <citation type="journal article" date="2014" name="Front. Microbiol.">
        <title>High frequency of phylogenetically diverse reductive dehalogenase-homologous genes in deep subseafloor sedimentary metagenomes.</title>
        <authorList>
            <person name="Kawai M."/>
            <person name="Futagami T."/>
            <person name="Toyoda A."/>
            <person name="Takaki Y."/>
            <person name="Nishi S."/>
            <person name="Hori S."/>
            <person name="Arai W."/>
            <person name="Tsubouchi T."/>
            <person name="Morono Y."/>
            <person name="Uchiyama I."/>
            <person name="Ito T."/>
            <person name="Fujiyama A."/>
            <person name="Inagaki F."/>
            <person name="Takami H."/>
        </authorList>
    </citation>
    <scope>NUCLEOTIDE SEQUENCE</scope>
    <source>
        <strain evidence="1">Expedition CK06-06</strain>
    </source>
</reference>
<dbReference type="InterPro" id="IPR036249">
    <property type="entry name" value="Thioredoxin-like_sf"/>
</dbReference>
<accession>X1M8X8</accession>
<comment type="caution">
    <text evidence="1">The sequence shown here is derived from an EMBL/GenBank/DDBJ whole genome shotgun (WGS) entry which is preliminary data.</text>
</comment>
<evidence type="ECO:0000313" key="1">
    <source>
        <dbReference type="EMBL" id="GAI14536.1"/>
    </source>
</evidence>